<dbReference type="InterPro" id="IPR011010">
    <property type="entry name" value="DNA_brk_join_enz"/>
</dbReference>
<dbReference type="SUPFAM" id="SSF56349">
    <property type="entry name" value="DNA breaking-rejoining enzymes"/>
    <property type="match status" value="1"/>
</dbReference>
<comment type="caution">
    <text evidence="8">The sequence shown here is derived from an EMBL/GenBank/DDBJ whole genome shotgun (WGS) entry which is preliminary data.</text>
</comment>
<evidence type="ECO:0000313" key="8">
    <source>
        <dbReference type="EMBL" id="RNL50755.1"/>
    </source>
</evidence>
<comment type="similarity">
    <text evidence="1">Belongs to the 'phage' integrase family.</text>
</comment>
<accession>A0A3N0BQL6</accession>
<evidence type="ECO:0000259" key="7">
    <source>
        <dbReference type="PROSITE" id="PS51900"/>
    </source>
</evidence>
<dbReference type="GO" id="GO:0006310">
    <property type="term" value="P:DNA recombination"/>
    <property type="evidence" value="ECO:0007669"/>
    <property type="project" value="UniProtKB-KW"/>
</dbReference>
<keyword evidence="3 5" id="KW-0238">DNA-binding</keyword>
<dbReference type="InterPro" id="IPR050090">
    <property type="entry name" value="Tyrosine_recombinase_XerCD"/>
</dbReference>
<dbReference type="Gene3D" id="1.10.150.130">
    <property type="match status" value="1"/>
</dbReference>
<dbReference type="Proteomes" id="UP000274046">
    <property type="component" value="Unassembled WGS sequence"/>
</dbReference>
<dbReference type="InterPro" id="IPR002104">
    <property type="entry name" value="Integrase_catalytic"/>
</dbReference>
<proteinExistence type="inferred from homology"/>
<evidence type="ECO:0000256" key="2">
    <source>
        <dbReference type="ARBA" id="ARBA00022908"/>
    </source>
</evidence>
<reference evidence="8 9" key="1">
    <citation type="submission" date="2018-10" db="EMBL/GenBank/DDBJ databases">
        <title>Genome sequencing of Pedobacter jejuensis TNB23.</title>
        <authorList>
            <person name="Cho Y.-J."/>
            <person name="Cho A."/>
            <person name="Kim O.-S."/>
        </authorList>
    </citation>
    <scope>NUCLEOTIDE SEQUENCE [LARGE SCALE GENOMIC DNA]</scope>
    <source>
        <strain evidence="8 9">TNB23</strain>
    </source>
</reference>
<dbReference type="PROSITE" id="PS51900">
    <property type="entry name" value="CB"/>
    <property type="match status" value="1"/>
</dbReference>
<name>A0A3N0BQL6_9SPHI</name>
<evidence type="ECO:0000313" key="9">
    <source>
        <dbReference type="Proteomes" id="UP000274046"/>
    </source>
</evidence>
<keyword evidence="2" id="KW-0229">DNA integration</keyword>
<evidence type="ECO:0000256" key="1">
    <source>
        <dbReference type="ARBA" id="ARBA00008857"/>
    </source>
</evidence>
<dbReference type="Pfam" id="PF00589">
    <property type="entry name" value="Phage_integrase"/>
    <property type="match status" value="1"/>
</dbReference>
<gene>
    <name evidence="8" type="ORF">D7004_17860</name>
</gene>
<feature type="domain" description="Core-binding (CB)" evidence="7">
    <location>
        <begin position="126"/>
        <end position="219"/>
    </location>
</feature>
<dbReference type="EMBL" id="RBEE01000043">
    <property type="protein sequence ID" value="RNL50755.1"/>
    <property type="molecule type" value="Genomic_DNA"/>
</dbReference>
<dbReference type="PROSITE" id="PS51898">
    <property type="entry name" value="TYR_RECOMBINASE"/>
    <property type="match status" value="1"/>
</dbReference>
<dbReference type="InterPro" id="IPR044068">
    <property type="entry name" value="CB"/>
</dbReference>
<feature type="domain" description="Tyr recombinase" evidence="6">
    <location>
        <begin position="241"/>
        <end position="428"/>
    </location>
</feature>
<dbReference type="Gene3D" id="1.10.443.10">
    <property type="entry name" value="Intergrase catalytic core"/>
    <property type="match status" value="1"/>
</dbReference>
<evidence type="ECO:0008006" key="10">
    <source>
        <dbReference type="Google" id="ProtNLM"/>
    </source>
</evidence>
<dbReference type="InterPro" id="IPR010998">
    <property type="entry name" value="Integrase_recombinase_N"/>
</dbReference>
<keyword evidence="9" id="KW-1185">Reference proteome</keyword>
<dbReference type="PANTHER" id="PTHR30349">
    <property type="entry name" value="PHAGE INTEGRASE-RELATED"/>
    <property type="match status" value="1"/>
</dbReference>
<dbReference type="GO" id="GO:0003677">
    <property type="term" value="F:DNA binding"/>
    <property type="evidence" value="ECO:0007669"/>
    <property type="project" value="UniProtKB-UniRule"/>
</dbReference>
<dbReference type="PANTHER" id="PTHR30349:SF64">
    <property type="entry name" value="PROPHAGE INTEGRASE INTD-RELATED"/>
    <property type="match status" value="1"/>
</dbReference>
<evidence type="ECO:0000256" key="4">
    <source>
        <dbReference type="ARBA" id="ARBA00023172"/>
    </source>
</evidence>
<evidence type="ECO:0000256" key="3">
    <source>
        <dbReference type="ARBA" id="ARBA00023125"/>
    </source>
</evidence>
<keyword evidence="4" id="KW-0233">DNA recombination</keyword>
<evidence type="ECO:0000256" key="5">
    <source>
        <dbReference type="PROSITE-ProRule" id="PRU01248"/>
    </source>
</evidence>
<dbReference type="Pfam" id="PF13495">
    <property type="entry name" value="Phage_int_SAM_4"/>
    <property type="match status" value="1"/>
</dbReference>
<evidence type="ECO:0000259" key="6">
    <source>
        <dbReference type="PROSITE" id="PS51898"/>
    </source>
</evidence>
<sequence>MAVFCVNENSVHKTGKRRTKFRNMICPYKLPEVKRYSNNDWCVEYWYAYPPDWKEYPGLKRFKVREGINYIKDPIKKETEIVNLCRTIEIALTKLNYNPFDEIENVKSEKAKKKLQEELDVLNSKDTIPDSFDWFLDKKRKENKGDRTIDGYKSFLKNFILWIDKRNSNPENKQMIYINDVLTETIESYLEETSEENEWQPRTYNNNLKGLITAFNYLHKKKKIDINPLADGVIETRTSRAEQNKYYSKEVREIIQPKLNTVPYLSLFIKWIYYTCARTNEIPRLRVSDIDLNLRKIRVSSEVGKTGEHVGDRTIPICEELYDIILKMNIKKYPSNYFVFSRALKPGDKILPDDFFRDLYRPIKRALNLDRNYTIYSFKHTRVVDLLAAGFPSQKVMFLTGHTDWASFQKYCRELGAVIDEQLKGKTISY</sequence>
<dbReference type="GO" id="GO:0015074">
    <property type="term" value="P:DNA integration"/>
    <property type="evidence" value="ECO:0007669"/>
    <property type="project" value="UniProtKB-KW"/>
</dbReference>
<dbReference type="InterPro" id="IPR013762">
    <property type="entry name" value="Integrase-like_cat_sf"/>
</dbReference>
<organism evidence="8 9">
    <name type="scientific">Pedobacter jejuensis</name>
    <dbReference type="NCBI Taxonomy" id="1268550"/>
    <lineage>
        <taxon>Bacteria</taxon>
        <taxon>Pseudomonadati</taxon>
        <taxon>Bacteroidota</taxon>
        <taxon>Sphingobacteriia</taxon>
        <taxon>Sphingobacteriales</taxon>
        <taxon>Sphingobacteriaceae</taxon>
        <taxon>Pedobacter</taxon>
    </lineage>
</organism>
<protein>
    <recommendedName>
        <fullName evidence="10">Site-specific integrase</fullName>
    </recommendedName>
</protein>
<dbReference type="AlphaFoldDB" id="A0A3N0BQL6"/>
<dbReference type="InterPro" id="IPR004107">
    <property type="entry name" value="Integrase_SAM-like_N"/>
</dbReference>